<organism evidence="1 2">
    <name type="scientific">Puccinia striiformis</name>
    <dbReference type="NCBI Taxonomy" id="27350"/>
    <lineage>
        <taxon>Eukaryota</taxon>
        <taxon>Fungi</taxon>
        <taxon>Dikarya</taxon>
        <taxon>Basidiomycota</taxon>
        <taxon>Pucciniomycotina</taxon>
        <taxon>Pucciniomycetes</taxon>
        <taxon>Pucciniales</taxon>
        <taxon>Pucciniaceae</taxon>
        <taxon>Puccinia</taxon>
    </lineage>
</organism>
<evidence type="ECO:0000313" key="1">
    <source>
        <dbReference type="EMBL" id="POV96749.1"/>
    </source>
</evidence>
<protein>
    <submittedName>
        <fullName evidence="1">Uncharacterized protein</fullName>
    </submittedName>
</protein>
<gene>
    <name evidence="1" type="ORF">PSHT_14965</name>
</gene>
<name>A0A2S4UHK3_9BASI</name>
<evidence type="ECO:0000313" key="2">
    <source>
        <dbReference type="Proteomes" id="UP000238274"/>
    </source>
</evidence>
<dbReference type="AlphaFoldDB" id="A0A2S4UHK3"/>
<dbReference type="EMBL" id="PKSM01000358">
    <property type="protein sequence ID" value="POV96749.1"/>
    <property type="molecule type" value="Genomic_DNA"/>
</dbReference>
<proteinExistence type="predicted"/>
<keyword evidence="2" id="KW-1185">Reference proteome</keyword>
<comment type="caution">
    <text evidence="1">The sequence shown here is derived from an EMBL/GenBank/DDBJ whole genome shotgun (WGS) entry which is preliminary data.</text>
</comment>
<reference evidence="1 2" key="1">
    <citation type="submission" date="2017-12" db="EMBL/GenBank/DDBJ databases">
        <title>Gene loss provides genomic basis for host adaptation in cereal stripe rust fungi.</title>
        <authorList>
            <person name="Xia C."/>
        </authorList>
    </citation>
    <scope>NUCLEOTIDE SEQUENCE [LARGE SCALE GENOMIC DNA]</scope>
    <source>
        <strain evidence="1 2">93TX-2</strain>
    </source>
</reference>
<reference evidence="2" key="3">
    <citation type="journal article" date="2018" name="Mol. Plant Microbe Interact.">
        <title>Genome sequence resources for the wheat stripe rust pathogen (Puccinia striiformis f. sp. tritici) and the barley stripe rust pathogen (Puccinia striiformis f. sp. hordei).</title>
        <authorList>
            <person name="Xia C."/>
            <person name="Wang M."/>
            <person name="Yin C."/>
            <person name="Cornejo O.E."/>
            <person name="Hulbert S.H."/>
            <person name="Chen X."/>
        </authorList>
    </citation>
    <scope>NUCLEOTIDE SEQUENCE [LARGE SCALE GENOMIC DNA]</scope>
    <source>
        <strain evidence="2">93TX-2</strain>
    </source>
</reference>
<accession>A0A2S4UHK3</accession>
<sequence>MVSTLLALLQEGFQPDKSSSFAKRMHQ</sequence>
<dbReference type="VEuPathDB" id="FungiDB:PSHT_14965"/>
<reference evidence="2" key="2">
    <citation type="journal article" date="2018" name="BMC Genomics">
        <title>Genomic insights into host adaptation between the wheat stripe rust pathogen (Puccinia striiformis f. sp. tritici) and the barley stripe rust pathogen (Puccinia striiformis f. sp. hordei).</title>
        <authorList>
            <person name="Xia C."/>
            <person name="Wang M."/>
            <person name="Yin C."/>
            <person name="Cornejo O.E."/>
            <person name="Hulbert S.H."/>
            <person name="Chen X."/>
        </authorList>
    </citation>
    <scope>NUCLEOTIDE SEQUENCE [LARGE SCALE GENOMIC DNA]</scope>
    <source>
        <strain evidence="2">93TX-2</strain>
    </source>
</reference>
<dbReference type="VEuPathDB" id="FungiDB:PSTT_13413"/>
<dbReference type="Proteomes" id="UP000238274">
    <property type="component" value="Unassembled WGS sequence"/>
</dbReference>